<reference evidence="2" key="1">
    <citation type="submission" date="2020-08" db="EMBL/GenBank/DDBJ databases">
        <title>Multicomponent nature underlies the extraordinary mechanical properties of spider dragline silk.</title>
        <authorList>
            <person name="Kono N."/>
            <person name="Nakamura H."/>
            <person name="Mori M."/>
            <person name="Yoshida Y."/>
            <person name="Ohtoshi R."/>
            <person name="Malay A.D."/>
            <person name="Moran D.A.P."/>
            <person name="Tomita M."/>
            <person name="Numata K."/>
            <person name="Arakawa K."/>
        </authorList>
    </citation>
    <scope>NUCLEOTIDE SEQUENCE</scope>
</reference>
<accession>A0A8X6PFJ0</accession>
<evidence type="ECO:0000313" key="2">
    <source>
        <dbReference type="EMBL" id="GFT68421.1"/>
    </source>
</evidence>
<dbReference type="Proteomes" id="UP000887013">
    <property type="component" value="Unassembled WGS sequence"/>
</dbReference>
<protein>
    <submittedName>
        <fullName evidence="2">Uncharacterized protein</fullName>
    </submittedName>
</protein>
<feature type="region of interest" description="Disordered" evidence="1">
    <location>
        <begin position="1"/>
        <end position="28"/>
    </location>
</feature>
<sequence length="102" mass="11419">MQNTAARYSTALSRTPHPAARTSQATARLAPPAVYIRLPWRAGCHTPLRPPSAVRGCKAHTLRSRLRRKTAAPRQYTVPSLGKYRQTHALPVRVTFTNFETQ</sequence>
<evidence type="ECO:0000313" key="3">
    <source>
        <dbReference type="Proteomes" id="UP000887013"/>
    </source>
</evidence>
<comment type="caution">
    <text evidence="2">The sequence shown here is derived from an EMBL/GenBank/DDBJ whole genome shotgun (WGS) entry which is preliminary data.</text>
</comment>
<keyword evidence="3" id="KW-1185">Reference proteome</keyword>
<name>A0A8X6PFJ0_NEPPI</name>
<gene>
    <name evidence="2" type="ORF">NPIL_46081</name>
</gene>
<evidence type="ECO:0000256" key="1">
    <source>
        <dbReference type="SAM" id="MobiDB-lite"/>
    </source>
</evidence>
<dbReference type="EMBL" id="BMAW01069323">
    <property type="protein sequence ID" value="GFT68421.1"/>
    <property type="molecule type" value="Genomic_DNA"/>
</dbReference>
<feature type="compositionally biased region" description="Polar residues" evidence="1">
    <location>
        <begin position="1"/>
        <end position="13"/>
    </location>
</feature>
<organism evidence="2 3">
    <name type="scientific">Nephila pilipes</name>
    <name type="common">Giant wood spider</name>
    <name type="synonym">Nephila maculata</name>
    <dbReference type="NCBI Taxonomy" id="299642"/>
    <lineage>
        <taxon>Eukaryota</taxon>
        <taxon>Metazoa</taxon>
        <taxon>Ecdysozoa</taxon>
        <taxon>Arthropoda</taxon>
        <taxon>Chelicerata</taxon>
        <taxon>Arachnida</taxon>
        <taxon>Araneae</taxon>
        <taxon>Araneomorphae</taxon>
        <taxon>Entelegynae</taxon>
        <taxon>Araneoidea</taxon>
        <taxon>Nephilidae</taxon>
        <taxon>Nephila</taxon>
    </lineage>
</organism>
<dbReference type="AlphaFoldDB" id="A0A8X6PFJ0"/>
<proteinExistence type="predicted"/>